<evidence type="ECO:0000256" key="5">
    <source>
        <dbReference type="ARBA" id="ARBA00022723"/>
    </source>
</evidence>
<feature type="region of interest" description="Disordered" evidence="16">
    <location>
        <begin position="1"/>
        <end position="24"/>
    </location>
</feature>
<comment type="subcellular location">
    <subcellularLocation>
        <location evidence="1">Nucleus</location>
    </subcellularLocation>
</comment>
<dbReference type="EMBL" id="BMAU01021343">
    <property type="protein sequence ID" value="GFY16991.1"/>
    <property type="molecule type" value="Genomic_DNA"/>
</dbReference>
<keyword evidence="11" id="KW-0508">mRNA splicing</keyword>
<dbReference type="GO" id="GO:0003676">
    <property type="term" value="F:nucleic acid binding"/>
    <property type="evidence" value="ECO:0007669"/>
    <property type="project" value="InterPro"/>
</dbReference>
<feature type="compositionally biased region" description="Pro residues" evidence="16">
    <location>
        <begin position="293"/>
        <end position="393"/>
    </location>
</feature>
<dbReference type="InterPro" id="IPR052092">
    <property type="entry name" value="SF3A2"/>
</dbReference>
<keyword evidence="12" id="KW-0539">Nucleus</keyword>
<evidence type="ECO:0000256" key="1">
    <source>
        <dbReference type="ARBA" id="ARBA00004123"/>
    </source>
</evidence>
<comment type="caution">
    <text evidence="18">The sequence shown here is derived from an EMBL/GenBank/DDBJ whole genome shotgun (WGS) entry which is preliminary data.</text>
</comment>
<feature type="region of interest" description="Disordered" evidence="16">
    <location>
        <begin position="223"/>
        <end position="429"/>
    </location>
</feature>
<dbReference type="PROSITE" id="PS50171">
    <property type="entry name" value="ZF_MATRIN"/>
    <property type="match status" value="1"/>
</dbReference>
<evidence type="ECO:0000256" key="16">
    <source>
        <dbReference type="SAM" id="MobiDB-lite"/>
    </source>
</evidence>
<dbReference type="SMART" id="SM01050">
    <property type="entry name" value="CactinC_cactus"/>
    <property type="match status" value="1"/>
</dbReference>
<evidence type="ECO:0000256" key="13">
    <source>
        <dbReference type="ARBA" id="ARBA00055377"/>
    </source>
</evidence>
<dbReference type="SUPFAM" id="SSF57667">
    <property type="entry name" value="beta-beta-alpha zinc fingers"/>
    <property type="match status" value="1"/>
</dbReference>
<evidence type="ECO:0000256" key="8">
    <source>
        <dbReference type="ARBA" id="ARBA00022771"/>
    </source>
</evidence>
<dbReference type="GO" id="GO:0000245">
    <property type="term" value="P:spliceosomal complex assembly"/>
    <property type="evidence" value="ECO:0007669"/>
    <property type="project" value="TreeGrafter"/>
</dbReference>
<feature type="compositionally biased region" description="Low complexity" evidence="16">
    <location>
        <begin position="232"/>
        <end position="242"/>
    </location>
</feature>
<evidence type="ECO:0000256" key="15">
    <source>
        <dbReference type="ARBA" id="ARBA00074918"/>
    </source>
</evidence>
<keyword evidence="10" id="KW-0007">Acetylation</keyword>
<dbReference type="PANTHER" id="PTHR23205">
    <property type="entry name" value="SPLICING FACTOR 3A SUBUNIT 2"/>
    <property type="match status" value="1"/>
</dbReference>
<dbReference type="InterPro" id="IPR000690">
    <property type="entry name" value="Matrin/U1-C_Znf_C2H2"/>
</dbReference>
<dbReference type="Pfam" id="PF12874">
    <property type="entry name" value="zf-met"/>
    <property type="match status" value="1"/>
</dbReference>
<gene>
    <name evidence="18" type="primary">SF3A2</name>
    <name evidence="18" type="ORF">TNCV_1087701</name>
</gene>
<evidence type="ECO:0000256" key="12">
    <source>
        <dbReference type="ARBA" id="ARBA00023242"/>
    </source>
</evidence>
<sequence>MDFQHRAGGKTGTGGVASWSETNRDRRERLRQLALETIDLNKDPYFMKNHLGSYECKLCLTLHNNEGSYLAHTQGKKHQANLARRAAKEAKESPQQPAPAKPRVDIKKFVKIGRPGYRVTKQRDRESGQQSLLFQIDYPEIGEGIAPRHRFMSAYEQKVEPPDRRWQYLLFAAEPYETIAFKVPSREVDKSDGKFWVMWNKETKQFFLQFSFKVEPKIIKLPVPPSAPPGQPQSQRPNAPMQNVPPPPPPAPMMPPPPRPMGMPPPHPPPSSMPPNFPSMPPPHMSQFQHMQRPPPPPMNMNFAPPPPPMMRPPGHMPPTSMAPPPPPSGMAPPPPPPPSSMAPPPPPSSMAPPPPPSSMAPPPPPSSAPPPPPSGTVPLPKFTPPPPPPPPSVSQSNPAVPGNPPVPPRVDSPPVSPPSPPLSDDENH</sequence>
<keyword evidence="19" id="KW-1185">Reference proteome</keyword>
<keyword evidence="6" id="KW-0747">Spliceosome</keyword>
<feature type="compositionally biased region" description="Pro residues" evidence="16">
    <location>
        <begin position="402"/>
        <end position="422"/>
    </location>
</feature>
<organism evidence="18 19">
    <name type="scientific">Trichonephila clavipes</name>
    <name type="common">Golden silk orbweaver</name>
    <name type="synonym">Nephila clavipes</name>
    <dbReference type="NCBI Taxonomy" id="2585209"/>
    <lineage>
        <taxon>Eukaryota</taxon>
        <taxon>Metazoa</taxon>
        <taxon>Ecdysozoa</taxon>
        <taxon>Arthropoda</taxon>
        <taxon>Chelicerata</taxon>
        <taxon>Arachnida</taxon>
        <taxon>Araneae</taxon>
        <taxon>Araneomorphae</taxon>
        <taxon>Entelegynae</taxon>
        <taxon>Araneoidea</taxon>
        <taxon>Nephilidae</taxon>
        <taxon>Trichonephila</taxon>
    </lineage>
</organism>
<evidence type="ECO:0000313" key="19">
    <source>
        <dbReference type="Proteomes" id="UP000887159"/>
    </source>
</evidence>
<dbReference type="Pfam" id="PF16835">
    <property type="entry name" value="SF3A2"/>
    <property type="match status" value="1"/>
</dbReference>
<evidence type="ECO:0000256" key="10">
    <source>
        <dbReference type="ARBA" id="ARBA00022990"/>
    </source>
</evidence>
<keyword evidence="3" id="KW-0597">Phosphoprotein</keyword>
<dbReference type="InterPro" id="IPR031781">
    <property type="entry name" value="SF3A2_dom"/>
</dbReference>
<reference evidence="18" key="1">
    <citation type="submission" date="2020-08" db="EMBL/GenBank/DDBJ databases">
        <title>Multicomponent nature underlies the extraordinary mechanical properties of spider dragline silk.</title>
        <authorList>
            <person name="Kono N."/>
            <person name="Nakamura H."/>
            <person name="Mori M."/>
            <person name="Yoshida Y."/>
            <person name="Ohtoshi R."/>
            <person name="Malay A.D."/>
            <person name="Moran D.A.P."/>
            <person name="Tomita M."/>
            <person name="Numata K."/>
            <person name="Arakawa K."/>
        </authorList>
    </citation>
    <scope>NUCLEOTIDE SEQUENCE</scope>
</reference>
<evidence type="ECO:0000256" key="7">
    <source>
        <dbReference type="ARBA" id="ARBA00022737"/>
    </source>
</evidence>
<evidence type="ECO:0000256" key="4">
    <source>
        <dbReference type="ARBA" id="ARBA00022664"/>
    </source>
</evidence>
<dbReference type="AlphaFoldDB" id="A0A8X6SP22"/>
<keyword evidence="8" id="KW-0863">Zinc-finger</keyword>
<keyword evidence="4" id="KW-0507">mRNA processing</keyword>
<evidence type="ECO:0000256" key="11">
    <source>
        <dbReference type="ARBA" id="ARBA00023187"/>
    </source>
</evidence>
<evidence type="ECO:0000256" key="6">
    <source>
        <dbReference type="ARBA" id="ARBA00022728"/>
    </source>
</evidence>
<accession>A0A8X6SP22</accession>
<dbReference type="Gene3D" id="3.30.160.60">
    <property type="entry name" value="Classic Zinc Finger"/>
    <property type="match status" value="1"/>
</dbReference>
<evidence type="ECO:0000313" key="18">
    <source>
        <dbReference type="EMBL" id="GFY16991.1"/>
    </source>
</evidence>
<dbReference type="PANTHER" id="PTHR23205:SF0">
    <property type="entry name" value="SPLICING FACTOR 3A SUBUNIT 2"/>
    <property type="match status" value="1"/>
</dbReference>
<dbReference type="GO" id="GO:0008270">
    <property type="term" value="F:zinc ion binding"/>
    <property type="evidence" value="ECO:0007669"/>
    <property type="project" value="UniProtKB-KW"/>
</dbReference>
<comment type="function">
    <text evidence="13">Component of the 17S U2 SnRNP complex of the spliceosome, a large ribonucleoprotein complex that removes introns from transcribed pre-mRNAs. The 17S U2 SnRNP complex (1) directly participates in early spliceosome assembly and (2) mediates recognition of the intron branch site during pre-mRNA splicing by promoting the selection of the pre-mRNA branch-site adenosine, the nucleophile for the first step of splicing. Within the 17S U2 SnRNP complex, SF3A2 is part of the SF3A subcomplex that contributes to the assembly of the 17S U2 snRNP, and the subsequent assembly of the pre-spliceosome 'E' complex and the pre-catalytic spliceosome 'A' complex. Involved in pre-mRNA splicing as a component of pre-catalytic spliceosome 'B' complexes, including the Bact complex. Interacts directly with the duplex formed by U2 snRNA and the intron.</text>
</comment>
<dbReference type="GO" id="GO:0071004">
    <property type="term" value="C:U2-type prespliceosome"/>
    <property type="evidence" value="ECO:0007669"/>
    <property type="project" value="TreeGrafter"/>
</dbReference>
<dbReference type="Proteomes" id="UP000887159">
    <property type="component" value="Unassembled WGS sequence"/>
</dbReference>
<dbReference type="Gene3D" id="2.60.40.2690">
    <property type="match status" value="1"/>
</dbReference>
<evidence type="ECO:0000256" key="3">
    <source>
        <dbReference type="ARBA" id="ARBA00022553"/>
    </source>
</evidence>
<dbReference type="InterPro" id="IPR036236">
    <property type="entry name" value="Znf_C2H2_sf"/>
</dbReference>
<comment type="similarity">
    <text evidence="2">Belongs to the SF3A2 family.</text>
</comment>
<keyword evidence="9" id="KW-0862">Zinc</keyword>
<keyword evidence="5" id="KW-0479">Metal-binding</keyword>
<name>A0A8X6SP22_TRICX</name>
<evidence type="ECO:0000256" key="14">
    <source>
        <dbReference type="ARBA" id="ARBA00063783"/>
    </source>
</evidence>
<comment type="subunit">
    <text evidence="14">Component of the 17S U2 SnRNP complex, a ribonucleoprotein complex that contains small nuclear RNA (snRNA) U2 and a number of specific proteins. Part of the SF3A subcomplex of the 17S U2 SnRNP complex which is composed of three subunits; SF3A3/SAP61, SF3A2/SAP62 and SF3A1/SAP114. SF3A associates with the splicing factor SF3B and a 12S RNA unit to form the mature 17S U2 small nuclear ribonucleoprotein complex (17S U2 snRNP). Identified in the spliceosome 'E' complex, a precursor of the spliceosome 'A' complex. Identified in the spliceosome 'A' and 'B' complexes. Identified in the spliceosome 'C' complex. Interacts with HTATSF1.</text>
</comment>
<dbReference type="GO" id="GO:0071013">
    <property type="term" value="C:catalytic step 2 spliceosome"/>
    <property type="evidence" value="ECO:0007669"/>
    <property type="project" value="TreeGrafter"/>
</dbReference>
<feature type="compositionally biased region" description="Pro residues" evidence="16">
    <location>
        <begin position="243"/>
        <end position="284"/>
    </location>
</feature>
<feature type="domain" description="Matrin-type" evidence="17">
    <location>
        <begin position="54"/>
        <end position="84"/>
    </location>
</feature>
<keyword evidence="7" id="KW-0677">Repeat</keyword>
<dbReference type="SMART" id="SM00451">
    <property type="entry name" value="ZnF_U1"/>
    <property type="match status" value="1"/>
</dbReference>
<proteinExistence type="inferred from homology"/>
<protein>
    <recommendedName>
        <fullName evidence="15">Splicing factor 3A subunit 2</fullName>
    </recommendedName>
</protein>
<evidence type="ECO:0000256" key="9">
    <source>
        <dbReference type="ARBA" id="ARBA00022833"/>
    </source>
</evidence>
<dbReference type="GO" id="GO:0005686">
    <property type="term" value="C:U2 snRNP"/>
    <property type="evidence" value="ECO:0007669"/>
    <property type="project" value="TreeGrafter"/>
</dbReference>
<evidence type="ECO:0000259" key="17">
    <source>
        <dbReference type="PROSITE" id="PS50171"/>
    </source>
</evidence>
<dbReference type="InterPro" id="IPR003604">
    <property type="entry name" value="Matrin/U1-like-C_Znf_C2H2"/>
</dbReference>
<dbReference type="InterPro" id="IPR013087">
    <property type="entry name" value="Znf_C2H2_type"/>
</dbReference>
<dbReference type="FunFam" id="2.60.40.2690:FF:000001">
    <property type="entry name" value="Splicing factor 3a, subunit 2"/>
    <property type="match status" value="1"/>
</dbReference>
<dbReference type="FunFam" id="3.30.160.60:FF:001216">
    <property type="entry name" value="Splicing factor 3A subunit 2"/>
    <property type="match status" value="1"/>
</dbReference>
<evidence type="ECO:0000256" key="2">
    <source>
        <dbReference type="ARBA" id="ARBA00008995"/>
    </source>
</evidence>